<name>K2MWV4_TRYCR</name>
<keyword evidence="2" id="KW-1185">Reference proteome</keyword>
<protein>
    <submittedName>
        <fullName evidence="1">Uncharacterized protein</fullName>
    </submittedName>
</protein>
<sequence>MEMLSERFVDDMLRDNHAWRRAMKQCDTQECLAPSTRAAKSNMGPVFRRGCTDNVCSLRFVSTLRASTDTLNSHEKERVLRQRMQGRWNPSTKPINSQRDILLELLQRQLELHGFSTAYKESRDTLLKEQRGMESFYRQQREKIKTLERAARHIAQQQEVSMEEYQMRQKLRDVERRKRKSIAASMFYEACIIATNVEFAERKAIFEEFNEQYAIIVSEAHDALQSITGLPYSLYHSLVSLQRREEKGRAQILLSHIKHCESLKMHMGITLDNCLKAEIAQVIAREKPFLAILQMKKKKPKQKFIQ</sequence>
<dbReference type="EMBL" id="AHKC01012344">
    <property type="protein sequence ID" value="EKF30239.1"/>
    <property type="molecule type" value="Genomic_DNA"/>
</dbReference>
<evidence type="ECO:0000313" key="2">
    <source>
        <dbReference type="Proteomes" id="UP000007350"/>
    </source>
</evidence>
<comment type="caution">
    <text evidence="1">The sequence shown here is derived from an EMBL/GenBank/DDBJ whole genome shotgun (WGS) entry which is preliminary data.</text>
</comment>
<dbReference type="AlphaFoldDB" id="K2MWV4"/>
<dbReference type="Proteomes" id="UP000007350">
    <property type="component" value="Unassembled WGS sequence"/>
</dbReference>
<proteinExistence type="predicted"/>
<accession>K2MWV4</accession>
<dbReference type="OrthoDB" id="262658at2759"/>
<evidence type="ECO:0000313" key="1">
    <source>
        <dbReference type="EMBL" id="EKF30239.1"/>
    </source>
</evidence>
<gene>
    <name evidence="1" type="ORF">MOQ_005956</name>
</gene>
<reference evidence="1 2" key="1">
    <citation type="journal article" date="2012" name="BMC Genomics">
        <title>Comparative genomic analysis of human infective Trypanosoma cruzi lineages with the bat-restricted subspecies T. cruzi marinkellei.</title>
        <authorList>
            <person name="Franzen O."/>
            <person name="Talavera-Lopez C."/>
            <person name="Ochaya S."/>
            <person name="Butler C.E."/>
            <person name="Messenger L.A."/>
            <person name="Lewis M.D."/>
            <person name="Llewellyn M.S."/>
            <person name="Marinkelle C.J."/>
            <person name="Tyler K.M."/>
            <person name="Miles M.A."/>
            <person name="Andersson B."/>
        </authorList>
    </citation>
    <scope>NUCLEOTIDE SEQUENCE [LARGE SCALE GENOMIC DNA]</scope>
    <source>
        <strain evidence="1 2">B7</strain>
    </source>
</reference>
<organism evidence="1 2">
    <name type="scientific">Trypanosoma cruzi marinkellei</name>
    <dbReference type="NCBI Taxonomy" id="85056"/>
    <lineage>
        <taxon>Eukaryota</taxon>
        <taxon>Discoba</taxon>
        <taxon>Euglenozoa</taxon>
        <taxon>Kinetoplastea</taxon>
        <taxon>Metakinetoplastina</taxon>
        <taxon>Trypanosomatida</taxon>
        <taxon>Trypanosomatidae</taxon>
        <taxon>Trypanosoma</taxon>
        <taxon>Schizotrypanum</taxon>
    </lineage>
</organism>